<reference evidence="1 2" key="1">
    <citation type="submission" date="2021-03" db="EMBL/GenBank/DDBJ databases">
        <title>Fibrella sp. HMF5405 genome sequencing and assembly.</title>
        <authorList>
            <person name="Kang H."/>
            <person name="Kim H."/>
            <person name="Bae S."/>
            <person name="Joh K."/>
        </authorList>
    </citation>
    <scope>NUCLEOTIDE SEQUENCE [LARGE SCALE GENOMIC DNA]</scope>
    <source>
        <strain evidence="1 2">HMF5405</strain>
    </source>
</reference>
<evidence type="ECO:0000313" key="2">
    <source>
        <dbReference type="Proteomes" id="UP000664628"/>
    </source>
</evidence>
<evidence type="ECO:0000313" key="1">
    <source>
        <dbReference type="EMBL" id="MBO0953189.1"/>
    </source>
</evidence>
<comment type="caution">
    <text evidence="1">The sequence shown here is derived from an EMBL/GenBank/DDBJ whole genome shotgun (WGS) entry which is preliminary data.</text>
</comment>
<dbReference type="RefSeq" id="WP_207333141.1">
    <property type="nucleotide sequence ID" value="NZ_JAFMYW010000024.1"/>
</dbReference>
<accession>A0ABS3JVI5</accession>
<gene>
    <name evidence="1" type="ORF">J2I46_31745</name>
</gene>
<dbReference type="Proteomes" id="UP000664628">
    <property type="component" value="Unassembled WGS sequence"/>
</dbReference>
<organism evidence="1 2">
    <name type="scientific">Fibrella forsythiae</name>
    <dbReference type="NCBI Taxonomy" id="2817061"/>
    <lineage>
        <taxon>Bacteria</taxon>
        <taxon>Pseudomonadati</taxon>
        <taxon>Bacteroidota</taxon>
        <taxon>Cytophagia</taxon>
        <taxon>Cytophagales</taxon>
        <taxon>Spirosomataceae</taxon>
        <taxon>Fibrella</taxon>
    </lineage>
</organism>
<dbReference type="EMBL" id="JAFMYW010000024">
    <property type="protein sequence ID" value="MBO0953189.1"/>
    <property type="molecule type" value="Genomic_DNA"/>
</dbReference>
<proteinExistence type="predicted"/>
<sequence>MKLESEIEPGNRVYVRATNKYGQDVSYYATVIEWTKSGLLKVESDLVSTSGRQIKCVSAICVKLLR</sequence>
<protein>
    <submittedName>
        <fullName evidence="1">Uncharacterized protein</fullName>
    </submittedName>
</protein>
<name>A0ABS3JVI5_9BACT</name>
<keyword evidence="2" id="KW-1185">Reference proteome</keyword>